<keyword evidence="5 7" id="KW-0472">Membrane</keyword>
<evidence type="ECO:0000259" key="8">
    <source>
        <dbReference type="Pfam" id="PF02706"/>
    </source>
</evidence>
<reference evidence="10 11" key="1">
    <citation type="journal article" date="2007" name="Int. J. Syst. Evol. Microbiol.">
        <title>Description of Pelomonas aquatica sp. nov. and Pelomonas puraquae sp. nov., isolated from industrial and haemodialysis water.</title>
        <authorList>
            <person name="Gomila M."/>
            <person name="Bowien B."/>
            <person name="Falsen E."/>
            <person name="Moore E.R."/>
            <person name="Lalucat J."/>
        </authorList>
    </citation>
    <scope>NUCLEOTIDE SEQUENCE [LARGE SCALE GENOMIC DNA]</scope>
    <source>
        <strain evidence="10 11">CCUG 52769</strain>
    </source>
</reference>
<keyword evidence="11" id="KW-1185">Reference proteome</keyword>
<name>A0A254N989_9BURK</name>
<dbReference type="OrthoDB" id="8884120at2"/>
<keyword evidence="4 7" id="KW-1133">Transmembrane helix</keyword>
<dbReference type="InterPro" id="IPR032807">
    <property type="entry name" value="GNVR"/>
</dbReference>
<proteinExistence type="predicted"/>
<protein>
    <submittedName>
        <fullName evidence="10">Lipopolysaccharide biosynthesis protein</fullName>
    </submittedName>
</protein>
<accession>A0A254N989</accession>
<feature type="transmembrane region" description="Helical" evidence="7">
    <location>
        <begin position="350"/>
        <end position="372"/>
    </location>
</feature>
<dbReference type="GO" id="GO:0004713">
    <property type="term" value="F:protein tyrosine kinase activity"/>
    <property type="evidence" value="ECO:0007669"/>
    <property type="project" value="TreeGrafter"/>
</dbReference>
<organism evidence="10 11">
    <name type="scientific">Roseateles puraquae</name>
    <dbReference type="NCBI Taxonomy" id="431059"/>
    <lineage>
        <taxon>Bacteria</taxon>
        <taxon>Pseudomonadati</taxon>
        <taxon>Pseudomonadota</taxon>
        <taxon>Betaproteobacteria</taxon>
        <taxon>Burkholderiales</taxon>
        <taxon>Sphaerotilaceae</taxon>
        <taxon>Roseateles</taxon>
    </lineage>
</organism>
<dbReference type="InterPro" id="IPR003856">
    <property type="entry name" value="LPS_length_determ_N"/>
</dbReference>
<feature type="compositionally biased region" description="Polar residues" evidence="6">
    <location>
        <begin position="1"/>
        <end position="14"/>
    </location>
</feature>
<evidence type="ECO:0000256" key="2">
    <source>
        <dbReference type="ARBA" id="ARBA00022475"/>
    </source>
</evidence>
<evidence type="ECO:0000259" key="9">
    <source>
        <dbReference type="Pfam" id="PF13807"/>
    </source>
</evidence>
<evidence type="ECO:0000256" key="6">
    <source>
        <dbReference type="SAM" id="MobiDB-lite"/>
    </source>
</evidence>
<gene>
    <name evidence="10" type="ORF">CDO81_12830</name>
</gene>
<sequence>MNSTSSPASSNLAATQDAAHDPHVADEFPVGAVFAALWRRRLLMVGGPLLASVVALGISYLIPPTFTGRVAFMPPQQQQSSAASALASLGALAGLAGGGGPRNTGDQYAALVQSQTVADRLVERFDLINKYDRKFKIDARKQLAENTRVTLGRKDGIITLEVDDHDPKTAADMATAYIEELRSLTARLALTEAQQRRVFFEKQLAQVKEKLIAAQQALAATGISISALKAEPKASAEGVAKLQAQLTTAEVKLQVLRRAMSDNAAEVMAAAAQVSALRGELDKLGQNEPTGSQAGYITAYREYKYQEVLFEQLSRQYELARIDESRDGGQLQVVDQAEVPERKTKPKRSYFMIAAFGLGFMACAIWVMVPVLRTQRRR</sequence>
<evidence type="ECO:0000313" key="11">
    <source>
        <dbReference type="Proteomes" id="UP000197446"/>
    </source>
</evidence>
<feature type="transmembrane region" description="Helical" evidence="7">
    <location>
        <begin position="42"/>
        <end position="62"/>
    </location>
</feature>
<comment type="caution">
    <text evidence="10">The sequence shown here is derived from an EMBL/GenBank/DDBJ whole genome shotgun (WGS) entry which is preliminary data.</text>
</comment>
<dbReference type="Proteomes" id="UP000197446">
    <property type="component" value="Unassembled WGS sequence"/>
</dbReference>
<comment type="subcellular location">
    <subcellularLocation>
        <location evidence="1">Cell membrane</location>
        <topology evidence="1">Multi-pass membrane protein</topology>
    </subcellularLocation>
</comment>
<dbReference type="PANTHER" id="PTHR32309">
    <property type="entry name" value="TYROSINE-PROTEIN KINASE"/>
    <property type="match status" value="1"/>
</dbReference>
<dbReference type="AlphaFoldDB" id="A0A254N989"/>
<dbReference type="GO" id="GO:0005886">
    <property type="term" value="C:plasma membrane"/>
    <property type="evidence" value="ECO:0007669"/>
    <property type="project" value="UniProtKB-SubCell"/>
</dbReference>
<dbReference type="EMBL" id="NISI01000005">
    <property type="protein sequence ID" value="OWR03382.1"/>
    <property type="molecule type" value="Genomic_DNA"/>
</dbReference>
<dbReference type="PANTHER" id="PTHR32309:SF13">
    <property type="entry name" value="FERRIC ENTEROBACTIN TRANSPORT PROTEIN FEPE"/>
    <property type="match status" value="1"/>
</dbReference>
<keyword evidence="3 7" id="KW-0812">Transmembrane</keyword>
<feature type="domain" description="Polysaccharide chain length determinant N-terminal" evidence="8">
    <location>
        <begin position="27"/>
        <end position="122"/>
    </location>
</feature>
<evidence type="ECO:0000256" key="3">
    <source>
        <dbReference type="ARBA" id="ARBA00022692"/>
    </source>
</evidence>
<evidence type="ECO:0000313" key="10">
    <source>
        <dbReference type="EMBL" id="OWR03382.1"/>
    </source>
</evidence>
<evidence type="ECO:0000256" key="7">
    <source>
        <dbReference type="SAM" id="Phobius"/>
    </source>
</evidence>
<dbReference type="InterPro" id="IPR050445">
    <property type="entry name" value="Bact_polysacc_biosynth/exp"/>
</dbReference>
<evidence type="ECO:0000256" key="4">
    <source>
        <dbReference type="ARBA" id="ARBA00022989"/>
    </source>
</evidence>
<dbReference type="Pfam" id="PF02706">
    <property type="entry name" value="Wzz"/>
    <property type="match status" value="1"/>
</dbReference>
<feature type="region of interest" description="Disordered" evidence="6">
    <location>
        <begin position="1"/>
        <end position="20"/>
    </location>
</feature>
<evidence type="ECO:0000256" key="5">
    <source>
        <dbReference type="ARBA" id="ARBA00023136"/>
    </source>
</evidence>
<dbReference type="RefSeq" id="WP_088483619.1">
    <property type="nucleotide sequence ID" value="NZ_NISI01000005.1"/>
</dbReference>
<dbReference type="Pfam" id="PF13807">
    <property type="entry name" value="GNVR"/>
    <property type="match status" value="1"/>
</dbReference>
<evidence type="ECO:0000256" key="1">
    <source>
        <dbReference type="ARBA" id="ARBA00004651"/>
    </source>
</evidence>
<feature type="domain" description="Tyrosine-protein kinase G-rich" evidence="9">
    <location>
        <begin position="300"/>
        <end position="369"/>
    </location>
</feature>
<keyword evidence="2" id="KW-1003">Cell membrane</keyword>